<reference evidence="9" key="3">
    <citation type="submission" date="2017-04" db="EMBL/GenBank/DDBJ databases">
        <authorList>
            <person name="Varghese N."/>
            <person name="Submissions S."/>
        </authorList>
    </citation>
    <scope>NUCLEOTIDE SEQUENCE [LARGE SCALE GENOMIC DNA]</scope>
    <source>
        <strain evidence="9">FDF-1</strain>
    </source>
</reference>
<gene>
    <name evidence="6" type="ORF">EFE41_02630</name>
    <name evidence="5" type="ORF">MPF_0458</name>
    <name evidence="7" type="ORF">SAMN06264941_0880</name>
</gene>
<dbReference type="EMBL" id="FXBN01000001">
    <property type="protein sequence ID" value="SMH34692.1"/>
    <property type="molecule type" value="Genomic_DNA"/>
</dbReference>
<dbReference type="PANTHER" id="PTHR34631:SF3">
    <property type="entry name" value="ISSOD12 TRANSPOSASE TNPA_ISSOD12"/>
    <property type="match status" value="1"/>
</dbReference>
<dbReference type="InterPro" id="IPR007527">
    <property type="entry name" value="Znf_SWIM"/>
</dbReference>
<evidence type="ECO:0000256" key="1">
    <source>
        <dbReference type="PROSITE-ProRule" id="PRU00325"/>
    </source>
</evidence>
<organism evidence="5 8">
    <name type="scientific">Methanohalophilus portucalensis FDF-1</name>
    <dbReference type="NCBI Taxonomy" id="523843"/>
    <lineage>
        <taxon>Archaea</taxon>
        <taxon>Methanobacteriati</taxon>
        <taxon>Methanobacteriota</taxon>
        <taxon>Stenosarchaea group</taxon>
        <taxon>Methanomicrobia</taxon>
        <taxon>Methanosarcinales</taxon>
        <taxon>Methanosarcinaceae</taxon>
        <taxon>Methanohalophilus</taxon>
    </lineage>
</organism>
<dbReference type="Pfam" id="PF01609">
    <property type="entry name" value="DDE_Tnp_1"/>
    <property type="match status" value="1"/>
</dbReference>
<evidence type="ECO:0000313" key="9">
    <source>
        <dbReference type="Proteomes" id="UP000193969"/>
    </source>
</evidence>
<dbReference type="STRING" id="523843.SAMN06264941_0880"/>
<evidence type="ECO:0000259" key="4">
    <source>
        <dbReference type="PROSITE" id="PS50966"/>
    </source>
</evidence>
<dbReference type="PROSITE" id="PS50966">
    <property type="entry name" value="ZF_SWIM"/>
    <property type="match status" value="1"/>
</dbReference>
<dbReference type="Proteomes" id="UP000278252">
    <property type="component" value="Unassembled WGS sequence"/>
</dbReference>
<dbReference type="RefSeq" id="WP_072358653.1">
    <property type="nucleotide sequence ID" value="NZ_FXBN01000001.1"/>
</dbReference>
<evidence type="ECO:0000256" key="3">
    <source>
        <dbReference type="SAM" id="MobiDB-lite"/>
    </source>
</evidence>
<dbReference type="Proteomes" id="UP000193969">
    <property type="component" value="Unassembled WGS sequence"/>
</dbReference>
<evidence type="ECO:0000313" key="5">
    <source>
        <dbReference type="EMBL" id="OJH49670.1"/>
    </source>
</evidence>
<reference evidence="6 10" key="4">
    <citation type="submission" date="2018-10" db="EMBL/GenBank/DDBJ databases">
        <title>Cultivation of a novel Methanohalophilus strain from Kebrit Deep of the Red Sea and a genomic comparison of members of the genus Methanohalophilus.</title>
        <authorList>
            <person name="Guan Y."/>
            <person name="Ngugi D.K."/>
            <person name="Stingl U."/>
        </authorList>
    </citation>
    <scope>NUCLEOTIDE SEQUENCE [LARGE SCALE GENOMIC DNA]</scope>
    <source>
        <strain evidence="6 10">DSM 7471</strain>
    </source>
</reference>
<dbReference type="OrthoDB" id="142306at2157"/>
<feature type="domain" description="SWIM-type" evidence="4">
    <location>
        <begin position="145"/>
        <end position="180"/>
    </location>
</feature>
<proteinExistence type="predicted"/>
<evidence type="ECO:0000313" key="8">
    <source>
        <dbReference type="Proteomes" id="UP000185713"/>
    </source>
</evidence>
<evidence type="ECO:0000313" key="6">
    <source>
        <dbReference type="EMBL" id="RNI13493.1"/>
    </source>
</evidence>
<evidence type="ECO:0000313" key="10">
    <source>
        <dbReference type="Proteomes" id="UP000278252"/>
    </source>
</evidence>
<dbReference type="GO" id="GO:0008270">
    <property type="term" value="F:zinc ion binding"/>
    <property type="evidence" value="ECO:0007669"/>
    <property type="project" value="UniProtKB-KW"/>
</dbReference>
<keyword evidence="9" id="KW-1185">Reference proteome</keyword>
<sequence>MEKIKNAHKLVRWNEKKEHNNSNKDDGIELTELNSDEVTYVEPEKESISELEEKYNEYLKEKSEDDIQKVKVPKAKPENSNPVPTIESLASINPRYVASSFIDGITRMRNVDPIRSVRGLRIAKTKKLTKTNNGWLVPGAGRKSYDVTINGDGVYSCNCQDFKNNTNVCKHIHAVWALEENVKIPSVQVLDKQIKALKKSEKKYSKSWSVYNKAQRGEINAFLEVLKEACNLIDEPAQDKGRPRVPLSDVVFAATYKVYSTISGRRFESHGERAHDDGYIEHLPHYNTVSKYLRDPNLTPLLTYLIEKTSEPFSAVETEFAIDSTGFGTKVTDTWHDKKYGVTKKKKMWTKLHANVGVKTRTFAAVKVTDIHANDSSCLKELVGRTASRFKIKEQYGDGAYSSRENCSIVADHGGTPYFLLSKRARRIAKGVHIWSTMYDIFHENKEDFYKHYNNRNNVECAFNMIKSKMSGKLRSKVFESQVNELLCKVLCHNIIVLISELYNLGYTLEDVKESSILDSQMNVITVNSFEGTEQEHVHA</sequence>
<keyword evidence="1" id="KW-0862">Zinc</keyword>
<feature type="region of interest" description="Disordered" evidence="3">
    <location>
        <begin position="1"/>
        <end position="28"/>
    </location>
</feature>
<feature type="coiled-coil region" evidence="2">
    <location>
        <begin position="41"/>
        <end position="68"/>
    </location>
</feature>
<evidence type="ECO:0000256" key="2">
    <source>
        <dbReference type="SAM" id="Coils"/>
    </source>
</evidence>
<dbReference type="GO" id="GO:0006313">
    <property type="term" value="P:DNA transposition"/>
    <property type="evidence" value="ECO:0007669"/>
    <property type="project" value="InterPro"/>
</dbReference>
<keyword evidence="1" id="KW-0479">Metal-binding</keyword>
<reference evidence="5 8" key="1">
    <citation type="submission" date="2014-12" db="EMBL/GenBank/DDBJ databases">
        <title>The genome sequence of Methanohalophilus portucalensis strain FDF1.</title>
        <authorList>
            <person name="Lai M.-C."/>
            <person name="Lai S.-J."/>
        </authorList>
    </citation>
    <scope>NUCLEOTIDE SEQUENCE [LARGE SCALE GENOMIC DNA]</scope>
    <source>
        <strain evidence="5 8">FDF-1</strain>
    </source>
</reference>
<dbReference type="InterPro" id="IPR053172">
    <property type="entry name" value="Tn903_transposase"/>
</dbReference>
<feature type="compositionally biased region" description="Basic and acidic residues" evidence="3">
    <location>
        <begin position="12"/>
        <end position="27"/>
    </location>
</feature>
<dbReference type="Proteomes" id="UP000185713">
    <property type="component" value="Unassembled WGS sequence"/>
</dbReference>
<dbReference type="InterPro" id="IPR002559">
    <property type="entry name" value="Transposase_11"/>
</dbReference>
<name>A0A1L9C572_9EURY</name>
<keyword evidence="1" id="KW-0863">Zinc-finger</keyword>
<feature type="compositionally biased region" description="Basic residues" evidence="3">
    <location>
        <begin position="1"/>
        <end position="11"/>
    </location>
</feature>
<keyword evidence="2" id="KW-0175">Coiled coil</keyword>
<dbReference type="GO" id="GO:0003677">
    <property type="term" value="F:DNA binding"/>
    <property type="evidence" value="ECO:0007669"/>
    <property type="project" value="InterPro"/>
</dbReference>
<dbReference type="PANTHER" id="PTHR34631">
    <property type="match status" value="1"/>
</dbReference>
<dbReference type="GO" id="GO:0004803">
    <property type="term" value="F:transposase activity"/>
    <property type="evidence" value="ECO:0007669"/>
    <property type="project" value="InterPro"/>
</dbReference>
<accession>A0A1L9C572</accession>
<dbReference type="EMBL" id="RJJH01000001">
    <property type="protein sequence ID" value="RNI13493.1"/>
    <property type="molecule type" value="Genomic_DNA"/>
</dbReference>
<dbReference type="AlphaFoldDB" id="A0A1L9C572"/>
<protein>
    <submittedName>
        <fullName evidence="6">IS4/IS5 family transposase</fullName>
    </submittedName>
    <submittedName>
        <fullName evidence="7">Transposase DDE domain-containing protein</fullName>
    </submittedName>
    <submittedName>
        <fullName evidence="5">Transposase IS4 family protein</fullName>
    </submittedName>
</protein>
<dbReference type="EMBL" id="JWTK01000002">
    <property type="protein sequence ID" value="OJH49670.1"/>
    <property type="molecule type" value="Genomic_DNA"/>
</dbReference>
<reference evidence="7" key="2">
    <citation type="submission" date="2017-04" db="EMBL/GenBank/DDBJ databases">
        <authorList>
            <person name="Afonso C.L."/>
            <person name="Miller P.J."/>
            <person name="Scott M.A."/>
            <person name="Spackman E."/>
            <person name="Goraichik I."/>
            <person name="Dimitrov K.M."/>
            <person name="Suarez D.L."/>
            <person name="Swayne D.E."/>
        </authorList>
    </citation>
    <scope>NUCLEOTIDE SEQUENCE [LARGE SCALE GENOMIC DNA]</scope>
    <source>
        <strain evidence="7">FDF-1</strain>
    </source>
</reference>
<evidence type="ECO:0000313" key="7">
    <source>
        <dbReference type="EMBL" id="SMH34692.1"/>
    </source>
</evidence>